<feature type="transmembrane region" description="Helical" evidence="12">
    <location>
        <begin position="134"/>
        <end position="158"/>
    </location>
</feature>
<dbReference type="GO" id="GO:1903607">
    <property type="term" value="P:cytochrome c biosynthetic process"/>
    <property type="evidence" value="ECO:0007669"/>
    <property type="project" value="TreeGrafter"/>
</dbReference>
<dbReference type="AlphaFoldDB" id="K6CC04"/>
<evidence type="ECO:0000256" key="12">
    <source>
        <dbReference type="SAM" id="Phobius"/>
    </source>
</evidence>
<dbReference type="GeneID" id="89468370"/>
<dbReference type="STRING" id="1131731.BAZO_03295"/>
<gene>
    <name evidence="13" type="ORF">BAZO_03295</name>
</gene>
<feature type="transmembrane region" description="Helical" evidence="12">
    <location>
        <begin position="205"/>
        <end position="225"/>
    </location>
</feature>
<evidence type="ECO:0000256" key="10">
    <source>
        <dbReference type="ARBA" id="ARBA00022989"/>
    </source>
</evidence>
<evidence type="ECO:0000256" key="4">
    <source>
        <dbReference type="ARBA" id="ARBA00016452"/>
    </source>
</evidence>
<dbReference type="GO" id="GO:0015232">
    <property type="term" value="F:heme transmembrane transporter activity"/>
    <property type="evidence" value="ECO:0007669"/>
    <property type="project" value="InterPro"/>
</dbReference>
<comment type="similarity">
    <text evidence="3">Belongs to the CcmB/CycW/HelB family.</text>
</comment>
<keyword evidence="5" id="KW-0813">Transport</keyword>
<evidence type="ECO:0000313" key="13">
    <source>
        <dbReference type="EMBL" id="EKN68650.1"/>
    </source>
</evidence>
<reference evidence="13 14" key="1">
    <citation type="journal article" date="2012" name="Front. Microbiol.">
        <title>Redundancy and modularity in membrane-associated dissimilatory nitrate reduction in Bacillus.</title>
        <authorList>
            <person name="Heylen K."/>
            <person name="Keltjens J."/>
        </authorList>
    </citation>
    <scope>NUCLEOTIDE SEQUENCE [LARGE SCALE GENOMIC DNA]</scope>
    <source>
        <strain evidence="13 14">LMG 9581</strain>
    </source>
</reference>
<evidence type="ECO:0000256" key="1">
    <source>
        <dbReference type="ARBA" id="ARBA00002442"/>
    </source>
</evidence>
<dbReference type="GO" id="GO:0017004">
    <property type="term" value="P:cytochrome complex assembly"/>
    <property type="evidence" value="ECO:0007669"/>
    <property type="project" value="UniProtKB-KW"/>
</dbReference>
<name>K6CC04_SCHAZ</name>
<dbReference type="PANTHER" id="PTHR30070:SF1">
    <property type="entry name" value="CYTOCHROME C BIOGENESIS B-RELATED"/>
    <property type="match status" value="1"/>
</dbReference>
<keyword evidence="14" id="KW-1185">Reference proteome</keyword>
<dbReference type="Proteomes" id="UP000006315">
    <property type="component" value="Unassembled WGS sequence"/>
</dbReference>
<dbReference type="InterPro" id="IPR003544">
    <property type="entry name" value="Cyt_c_biogenesis_CcmB"/>
</dbReference>
<evidence type="ECO:0000256" key="8">
    <source>
        <dbReference type="ARBA" id="ARBA00022692"/>
    </source>
</evidence>
<proteinExistence type="inferred from homology"/>
<evidence type="ECO:0000256" key="7">
    <source>
        <dbReference type="ARBA" id="ARBA00022519"/>
    </source>
</evidence>
<evidence type="ECO:0000256" key="5">
    <source>
        <dbReference type="ARBA" id="ARBA00022448"/>
    </source>
</evidence>
<evidence type="ECO:0000256" key="6">
    <source>
        <dbReference type="ARBA" id="ARBA00022475"/>
    </source>
</evidence>
<dbReference type="Pfam" id="PF03379">
    <property type="entry name" value="CcmB"/>
    <property type="match status" value="1"/>
</dbReference>
<keyword evidence="10 12" id="KW-1133">Transmembrane helix</keyword>
<feature type="transmembrane region" description="Helical" evidence="12">
    <location>
        <begin position="102"/>
        <end position="122"/>
    </location>
</feature>
<protein>
    <recommendedName>
        <fullName evidence="4">Heme exporter protein B</fullName>
    </recommendedName>
</protein>
<comment type="caution">
    <text evidence="13">The sequence shown here is derived from an EMBL/GenBank/DDBJ whole genome shotgun (WGS) entry which is preliminary data.</text>
</comment>
<dbReference type="PIRSF" id="PIRSF002764">
    <property type="entry name" value="CcmB"/>
    <property type="match status" value="1"/>
</dbReference>
<sequence length="227" mass="24861">MGKILKTALVITSKDLYSEWKTKQIISTMLIFSALVIVTFSFAFDPANNTVKVVIPGMIWVITIFSGILGLNRSFLGEQANDSLNGLIVAPVDPSSVYLGKFLSNFLLVILVQIVAVPLLFILFDFKILGHIGLLIIVLLLGTFGFISVGTFLAALSANSKSSEMLLPIILFPVVSPVLIGAVQATKIILINFENIASAFSWMKLMAAYDLVFFVICFILFEYVLEV</sequence>
<comment type="function">
    <text evidence="1">Required for the export of heme to the periplasm for the biogenesis of c-type cytochromes.</text>
</comment>
<keyword evidence="7" id="KW-0997">Cell inner membrane</keyword>
<feature type="transmembrane region" description="Helical" evidence="12">
    <location>
        <begin position="51"/>
        <end position="71"/>
    </location>
</feature>
<keyword evidence="11 12" id="KW-0472">Membrane</keyword>
<dbReference type="PRINTS" id="PR01414">
    <property type="entry name" value="CCMBBIOGNSIS"/>
</dbReference>
<dbReference type="PATRIC" id="fig|1131731.3.peg.675"/>
<dbReference type="EMBL" id="AJLR01000037">
    <property type="protein sequence ID" value="EKN68650.1"/>
    <property type="molecule type" value="Genomic_DNA"/>
</dbReference>
<dbReference type="PANTHER" id="PTHR30070">
    <property type="entry name" value="HEME EXPORTER PROTEIN B"/>
    <property type="match status" value="1"/>
</dbReference>
<keyword evidence="9" id="KW-0201">Cytochrome c-type biogenesis</keyword>
<keyword evidence="8 12" id="KW-0812">Transmembrane</keyword>
<keyword evidence="6" id="KW-1003">Cell membrane</keyword>
<comment type="subcellular location">
    <subcellularLocation>
        <location evidence="2">Cell inner membrane</location>
        <topology evidence="2">Multi-pass membrane protein</topology>
    </subcellularLocation>
</comment>
<evidence type="ECO:0000256" key="9">
    <source>
        <dbReference type="ARBA" id="ARBA00022748"/>
    </source>
</evidence>
<organism evidence="13 14">
    <name type="scientific">Schinkia azotoformans LMG 9581</name>
    <dbReference type="NCBI Taxonomy" id="1131731"/>
    <lineage>
        <taxon>Bacteria</taxon>
        <taxon>Bacillati</taxon>
        <taxon>Bacillota</taxon>
        <taxon>Bacilli</taxon>
        <taxon>Bacillales</taxon>
        <taxon>Bacillaceae</taxon>
        <taxon>Calidifontibacillus/Schinkia group</taxon>
        <taxon>Schinkia</taxon>
    </lineage>
</organism>
<evidence type="ECO:0000256" key="3">
    <source>
        <dbReference type="ARBA" id="ARBA00010544"/>
    </source>
</evidence>
<dbReference type="RefSeq" id="WP_003329824.1">
    <property type="nucleotide sequence ID" value="NZ_AJLR01000037.1"/>
</dbReference>
<dbReference type="GO" id="GO:0005886">
    <property type="term" value="C:plasma membrane"/>
    <property type="evidence" value="ECO:0007669"/>
    <property type="project" value="UniProtKB-SubCell"/>
</dbReference>
<accession>K6CC04</accession>
<feature type="transmembrane region" description="Helical" evidence="12">
    <location>
        <begin position="25"/>
        <end position="44"/>
    </location>
</feature>
<dbReference type="InterPro" id="IPR026031">
    <property type="entry name" value="Cyt_c_CcmB_bac"/>
</dbReference>
<feature type="transmembrane region" description="Helical" evidence="12">
    <location>
        <begin position="170"/>
        <end position="193"/>
    </location>
</feature>
<evidence type="ECO:0000256" key="11">
    <source>
        <dbReference type="ARBA" id="ARBA00023136"/>
    </source>
</evidence>
<evidence type="ECO:0000256" key="2">
    <source>
        <dbReference type="ARBA" id="ARBA00004429"/>
    </source>
</evidence>
<evidence type="ECO:0000313" key="14">
    <source>
        <dbReference type="Proteomes" id="UP000006315"/>
    </source>
</evidence>